<dbReference type="InterPro" id="IPR050114">
    <property type="entry name" value="UPF0173_UPF0282_UlaG_hydrolase"/>
</dbReference>
<keyword evidence="2" id="KW-1185">Reference proteome</keyword>
<dbReference type="InterPro" id="IPR036866">
    <property type="entry name" value="RibonucZ/Hydroxyglut_hydro"/>
</dbReference>
<dbReference type="Gene3D" id="3.60.15.10">
    <property type="entry name" value="Ribonuclease Z/Hydroxyacylglutathione hydrolase-like"/>
    <property type="match status" value="1"/>
</dbReference>
<proteinExistence type="predicted"/>
<dbReference type="PANTHER" id="PTHR43546">
    <property type="entry name" value="UPF0173 METAL-DEPENDENT HYDROLASE MJ1163-RELATED"/>
    <property type="match status" value="1"/>
</dbReference>
<dbReference type="KEGG" id="ido:I598_1942"/>
<dbReference type="RefSeq" id="WP_198155666.1">
    <property type="nucleotide sequence ID" value="NZ_CP014209.1"/>
</dbReference>
<dbReference type="PATRIC" id="fig|1300344.3.peg.1949"/>
<dbReference type="Proteomes" id="UP000076794">
    <property type="component" value="Chromosome"/>
</dbReference>
<keyword evidence="1" id="KW-0378">Hydrolase</keyword>
<sequence length="225" mass="22887">MAGIGLTTWGHAGVRLERDGVRLVIDPGSFTDPAVLDGAAAVLVTHEHPDHVVPERLAAALESSPALAVWAPAPVVDALRSAGAPTDRIHAVGPGESFTAAGFAARVLPGGEHAPIHPAVAVPVNLAYLVEGAVLHPGDSWTPVPGDVTVDVLALPVGGPWVKIADAVDYAVAVAPRVVVPIHDAVLSDVGKGAADRVGGGLVDRLLGRPAYRRLAVDEVLAVEG</sequence>
<evidence type="ECO:0000313" key="2">
    <source>
        <dbReference type="Proteomes" id="UP000076794"/>
    </source>
</evidence>
<dbReference type="PANTHER" id="PTHR43546:SF3">
    <property type="entry name" value="UPF0173 METAL-DEPENDENT HYDROLASE MJ1163"/>
    <property type="match status" value="1"/>
</dbReference>
<evidence type="ECO:0000313" key="1">
    <source>
        <dbReference type="EMBL" id="ANC31489.1"/>
    </source>
</evidence>
<dbReference type="GO" id="GO:0016787">
    <property type="term" value="F:hydrolase activity"/>
    <property type="evidence" value="ECO:0007669"/>
    <property type="project" value="UniProtKB-KW"/>
</dbReference>
<dbReference type="EMBL" id="CP014209">
    <property type="protein sequence ID" value="ANC31489.1"/>
    <property type="molecule type" value="Genomic_DNA"/>
</dbReference>
<reference evidence="1 2" key="1">
    <citation type="submission" date="2016-01" db="EMBL/GenBank/DDBJ databases">
        <title>Complete genome sequence of a soil Actinobacterium, Isoptericola dokdonensis DS-3.</title>
        <authorList>
            <person name="Kwon S.-K."/>
            <person name="Kim J.F."/>
        </authorList>
    </citation>
    <scope>NUCLEOTIDE SEQUENCE [LARGE SCALE GENOMIC DNA]</scope>
    <source>
        <strain evidence="1 2">DS-3</strain>
    </source>
</reference>
<dbReference type="SUPFAM" id="SSF56281">
    <property type="entry name" value="Metallo-hydrolase/oxidoreductase"/>
    <property type="match status" value="1"/>
</dbReference>
<dbReference type="Pfam" id="PF13483">
    <property type="entry name" value="Lactamase_B_3"/>
    <property type="match status" value="1"/>
</dbReference>
<dbReference type="AlphaFoldDB" id="A0A168FE08"/>
<gene>
    <name evidence="1" type="ORF">I598_1942</name>
</gene>
<protein>
    <submittedName>
        <fullName evidence="1">Metal-dependent hydrolase</fullName>
    </submittedName>
</protein>
<accession>A0A168FE08</accession>
<name>A0A168FE08_9MICO</name>
<dbReference type="STRING" id="1300344.I598_1942"/>
<organism evidence="1 2">
    <name type="scientific">Isoptericola dokdonensis DS-3</name>
    <dbReference type="NCBI Taxonomy" id="1300344"/>
    <lineage>
        <taxon>Bacteria</taxon>
        <taxon>Bacillati</taxon>
        <taxon>Actinomycetota</taxon>
        <taxon>Actinomycetes</taxon>
        <taxon>Micrococcales</taxon>
        <taxon>Promicromonosporaceae</taxon>
        <taxon>Isoptericola</taxon>
    </lineage>
</organism>